<comment type="similarity">
    <text evidence="1 4">Belongs to the glycerate kinase type-1 family.</text>
</comment>
<reference evidence="5 6" key="1">
    <citation type="submission" date="2020-11" db="EMBL/GenBank/DDBJ databases">
        <title>Draft genome sequencing of a Lachnospiraceae strain isolated from anoxic soil subjected to BSD treatment.</title>
        <authorList>
            <person name="Uek A."/>
            <person name="Tonouchi A."/>
        </authorList>
    </citation>
    <scope>NUCLEOTIDE SEQUENCE [LARGE SCALE GENOMIC DNA]</scope>
    <source>
        <strain evidence="5 6">TB5</strain>
    </source>
</reference>
<name>A0A7R7EKQ0_9FIRM</name>
<dbReference type="AlphaFoldDB" id="A0A7R7EKQ0"/>
<proteinExistence type="inferred from homology"/>
<organism evidence="5 6">
    <name type="scientific">Anaeromicropila herbilytica</name>
    <dbReference type="NCBI Taxonomy" id="2785025"/>
    <lineage>
        <taxon>Bacteria</taxon>
        <taxon>Bacillati</taxon>
        <taxon>Bacillota</taxon>
        <taxon>Clostridia</taxon>
        <taxon>Lachnospirales</taxon>
        <taxon>Lachnospiraceae</taxon>
        <taxon>Anaeromicropila</taxon>
    </lineage>
</organism>
<dbReference type="PIRSF" id="PIRSF006078">
    <property type="entry name" value="GlxK"/>
    <property type="match status" value="1"/>
</dbReference>
<accession>A0A7R7EKQ0</accession>
<sequence>MKIVVAMDSLKGSLSSIRAGEAVKKGILNVCNADVVIKPLADGGEGTVEALVEGMRGVYQSVKVHGPLLEERVCQYSYIEESHTVVIEMANAAGLPLVPKHLRNPMITTTYGVGEVIYHAIKRGGRNFIIGIGGSATCDAGIGMLSALGYEFLDKNYKLVSYRGKALSQIEYIKSDHVLPEVKDCTFKIACDVTNPLYGENGAAYIYGPQKGASIEDVKILNDGLIHFSEIVTKTFGSKNEMVYGAGAAGGLGYAFLSFLNATLEPGIEIILELTGLEKELEHADYVITGEGQLDDQTAMGKAPIGIAKLAKKYGAKVIALAGSVSDKAGKCNEYGIDAYFSIVNSPISLEEAMDIENAEKNLILTTEQIFRLIKAVDKK</sequence>
<dbReference type="NCBIfam" id="TIGR00045">
    <property type="entry name" value="glycerate kinase"/>
    <property type="match status" value="1"/>
</dbReference>
<keyword evidence="6" id="KW-1185">Reference proteome</keyword>
<keyword evidence="3 4" id="KW-0418">Kinase</keyword>
<gene>
    <name evidence="5" type="primary">garK</name>
    <name evidence="5" type="ORF">bsdtb5_15220</name>
</gene>
<evidence type="ECO:0000256" key="1">
    <source>
        <dbReference type="ARBA" id="ARBA00006284"/>
    </source>
</evidence>
<dbReference type="Gene3D" id="3.90.1510.10">
    <property type="entry name" value="Glycerate kinase, domain 2"/>
    <property type="match status" value="1"/>
</dbReference>
<dbReference type="Gene3D" id="3.40.50.10350">
    <property type="entry name" value="Glycerate kinase, domain 1"/>
    <property type="match status" value="1"/>
</dbReference>
<dbReference type="InterPro" id="IPR018197">
    <property type="entry name" value="Glycerate_kinase_RE-like"/>
</dbReference>
<dbReference type="InterPro" id="IPR004381">
    <property type="entry name" value="Glycerate_kinase"/>
</dbReference>
<dbReference type="GO" id="GO:0031388">
    <property type="term" value="P:organic acid phosphorylation"/>
    <property type="evidence" value="ECO:0007669"/>
    <property type="project" value="UniProtKB-UniRule"/>
</dbReference>
<dbReference type="Pfam" id="PF02595">
    <property type="entry name" value="Gly_kinase"/>
    <property type="match status" value="1"/>
</dbReference>
<dbReference type="KEGG" id="ahb:bsdtb5_15220"/>
<evidence type="ECO:0000313" key="6">
    <source>
        <dbReference type="Proteomes" id="UP000595897"/>
    </source>
</evidence>
<dbReference type="PANTHER" id="PTHR21599">
    <property type="entry name" value="GLYCERATE KINASE"/>
    <property type="match status" value="1"/>
</dbReference>
<dbReference type="SUPFAM" id="SSF110738">
    <property type="entry name" value="Glycerate kinase I"/>
    <property type="match status" value="1"/>
</dbReference>
<evidence type="ECO:0000256" key="3">
    <source>
        <dbReference type="ARBA" id="ARBA00022777"/>
    </source>
</evidence>
<evidence type="ECO:0000313" key="5">
    <source>
        <dbReference type="EMBL" id="BCN30227.1"/>
    </source>
</evidence>
<dbReference type="Proteomes" id="UP000595897">
    <property type="component" value="Chromosome"/>
</dbReference>
<dbReference type="GO" id="GO:0008887">
    <property type="term" value="F:glycerate kinase activity"/>
    <property type="evidence" value="ECO:0007669"/>
    <property type="project" value="UniProtKB-UniRule"/>
</dbReference>
<dbReference type="InterPro" id="IPR036129">
    <property type="entry name" value="Glycerate_kinase_sf"/>
</dbReference>
<evidence type="ECO:0000256" key="2">
    <source>
        <dbReference type="ARBA" id="ARBA00022679"/>
    </source>
</evidence>
<dbReference type="EMBL" id="AP024169">
    <property type="protein sequence ID" value="BCN30227.1"/>
    <property type="molecule type" value="Genomic_DNA"/>
</dbReference>
<dbReference type="InterPro" id="IPR018193">
    <property type="entry name" value="Glyc_kinase_flavodox-like_fold"/>
</dbReference>
<dbReference type="PANTHER" id="PTHR21599:SF0">
    <property type="entry name" value="GLYCERATE KINASE"/>
    <property type="match status" value="1"/>
</dbReference>
<evidence type="ECO:0000256" key="4">
    <source>
        <dbReference type="PIRNR" id="PIRNR006078"/>
    </source>
</evidence>
<keyword evidence="2 4" id="KW-0808">Transferase</keyword>
<protein>
    <submittedName>
        <fullName evidence="5">Glycerate kinase</fullName>
    </submittedName>
</protein>